<keyword evidence="3" id="KW-1185">Reference proteome</keyword>
<dbReference type="EMBL" id="FOFS01000014">
    <property type="protein sequence ID" value="SER03400.1"/>
    <property type="molecule type" value="Genomic_DNA"/>
</dbReference>
<dbReference type="RefSeq" id="WP_093288886.1">
    <property type="nucleotide sequence ID" value="NZ_FOFS01000014.1"/>
</dbReference>
<dbReference type="AlphaFoldDB" id="A0A1H9KW75"/>
<dbReference type="Pfam" id="PF13593">
    <property type="entry name" value="SBF_like"/>
    <property type="match status" value="1"/>
</dbReference>
<dbReference type="GO" id="GO:0005886">
    <property type="term" value="C:plasma membrane"/>
    <property type="evidence" value="ECO:0007669"/>
    <property type="project" value="TreeGrafter"/>
</dbReference>
<evidence type="ECO:0000313" key="3">
    <source>
        <dbReference type="Proteomes" id="UP000199233"/>
    </source>
</evidence>
<name>A0A1H9KW75_9GAMM</name>
<feature type="transmembrane region" description="Helical" evidence="1">
    <location>
        <begin position="133"/>
        <end position="156"/>
    </location>
</feature>
<evidence type="ECO:0000313" key="2">
    <source>
        <dbReference type="EMBL" id="SER03400.1"/>
    </source>
</evidence>
<keyword evidence="1" id="KW-0472">Membrane</keyword>
<dbReference type="OrthoDB" id="9792271at2"/>
<dbReference type="STRING" id="489703.SAMN04488038_11467"/>
<dbReference type="InterPro" id="IPR016833">
    <property type="entry name" value="Put_Na-Bile_cotransptr"/>
</dbReference>
<feature type="transmembrane region" description="Helical" evidence="1">
    <location>
        <begin position="284"/>
        <end position="307"/>
    </location>
</feature>
<feature type="transmembrane region" description="Helical" evidence="1">
    <location>
        <begin position="232"/>
        <end position="249"/>
    </location>
</feature>
<reference evidence="2 3" key="1">
    <citation type="submission" date="2016-10" db="EMBL/GenBank/DDBJ databases">
        <authorList>
            <person name="de Groot N.N."/>
        </authorList>
    </citation>
    <scope>NUCLEOTIDE SEQUENCE [LARGE SCALE GENOMIC DNA]</scope>
    <source>
        <strain evidence="2 3">DSM 25927</strain>
    </source>
</reference>
<proteinExistence type="predicted"/>
<evidence type="ECO:0000256" key="1">
    <source>
        <dbReference type="SAM" id="Phobius"/>
    </source>
</evidence>
<dbReference type="Gene3D" id="1.20.1530.20">
    <property type="match status" value="1"/>
</dbReference>
<dbReference type="PANTHER" id="PTHR18640">
    <property type="entry name" value="SOLUTE CARRIER FAMILY 10 MEMBER 7"/>
    <property type="match status" value="1"/>
</dbReference>
<feature type="transmembrane region" description="Helical" evidence="1">
    <location>
        <begin position="106"/>
        <end position="126"/>
    </location>
</feature>
<gene>
    <name evidence="2" type="ORF">SAMN04488038_11467</name>
</gene>
<dbReference type="Proteomes" id="UP000199233">
    <property type="component" value="Unassembled WGS sequence"/>
</dbReference>
<feature type="transmembrane region" description="Helical" evidence="1">
    <location>
        <begin position="12"/>
        <end position="29"/>
    </location>
</feature>
<keyword evidence="1" id="KW-1133">Transmembrane helix</keyword>
<dbReference type="PIRSF" id="PIRSF026166">
    <property type="entry name" value="UCP026166"/>
    <property type="match status" value="1"/>
</dbReference>
<organism evidence="2 3">
    <name type="scientific">Solimonas aquatica</name>
    <dbReference type="NCBI Taxonomy" id="489703"/>
    <lineage>
        <taxon>Bacteria</taxon>
        <taxon>Pseudomonadati</taxon>
        <taxon>Pseudomonadota</taxon>
        <taxon>Gammaproteobacteria</taxon>
        <taxon>Nevskiales</taxon>
        <taxon>Nevskiaceae</taxon>
        <taxon>Solimonas</taxon>
    </lineage>
</organism>
<dbReference type="PANTHER" id="PTHR18640:SF5">
    <property type="entry name" value="SODIUM_BILE ACID COTRANSPORTER 7"/>
    <property type="match status" value="1"/>
</dbReference>
<feature type="transmembrane region" description="Helical" evidence="1">
    <location>
        <begin position="73"/>
        <end position="94"/>
    </location>
</feature>
<accession>A0A1H9KW75</accession>
<sequence>MRLPRIPFLDGFLAAMLLATGTALVYPPLGASGGWLHLEHVTNFGVAIVFLLSGAGLSRANLKAGAANWRLHLFVQSFTFIVFPLLGLLAALGLGRWLPPELLLGFFYLCALPSTVSSSIAMTSMARGNVAGAIFNATLSSLIGMVLTPLYISLWLHAAKQGTPLLDQFIKIGEQLLLPFLLGQLLRPWLGEWIVRHKHITSKVDRGVILLIVFNSFCDASAAQVWTRNGVAPLLITMALTGLLLALVLKLTHLVARRFAFNTEDEIAAVFCGSKKSLASGAPMAALIFAGSAGGTLGLIMLPIMLYHQLQLIVCSVIAKRYAQRPALVQHVS</sequence>
<keyword evidence="1" id="KW-0812">Transmembrane</keyword>
<feature type="transmembrane region" description="Helical" evidence="1">
    <location>
        <begin position="41"/>
        <end position="61"/>
    </location>
</feature>
<protein>
    <submittedName>
        <fullName evidence="2">Solute carrier family 10 (Sodium/bile acid cotransporter), member 7</fullName>
    </submittedName>
</protein>
<dbReference type="InterPro" id="IPR038770">
    <property type="entry name" value="Na+/solute_symporter_sf"/>
</dbReference>